<dbReference type="EMBL" id="JAMKFB020000021">
    <property type="protein sequence ID" value="KAL0162778.1"/>
    <property type="molecule type" value="Genomic_DNA"/>
</dbReference>
<dbReference type="PANTHER" id="PTHR22692:SF34">
    <property type="entry name" value="MYOSIN VIIA"/>
    <property type="match status" value="1"/>
</dbReference>
<dbReference type="Proteomes" id="UP001529510">
    <property type="component" value="Unassembled WGS sequence"/>
</dbReference>
<organism evidence="4 5">
    <name type="scientific">Cirrhinus mrigala</name>
    <name type="common">Mrigala</name>
    <dbReference type="NCBI Taxonomy" id="683832"/>
    <lineage>
        <taxon>Eukaryota</taxon>
        <taxon>Metazoa</taxon>
        <taxon>Chordata</taxon>
        <taxon>Craniata</taxon>
        <taxon>Vertebrata</taxon>
        <taxon>Euteleostomi</taxon>
        <taxon>Actinopterygii</taxon>
        <taxon>Neopterygii</taxon>
        <taxon>Teleostei</taxon>
        <taxon>Ostariophysi</taxon>
        <taxon>Cypriniformes</taxon>
        <taxon>Cyprinidae</taxon>
        <taxon>Labeoninae</taxon>
        <taxon>Labeonini</taxon>
        <taxon>Cirrhinus</taxon>
    </lineage>
</organism>
<dbReference type="Gene3D" id="2.30.29.30">
    <property type="entry name" value="Pleckstrin-homology domain (PH domain)/Phosphotyrosine-binding domain (PTB)"/>
    <property type="match status" value="1"/>
</dbReference>
<name>A0ABD0NLM8_CIRMR</name>
<dbReference type="Gene3D" id="2.30.30.40">
    <property type="entry name" value="SH3 Domains"/>
    <property type="match status" value="1"/>
</dbReference>
<protein>
    <recommendedName>
        <fullName evidence="3">SH3 domain-containing protein</fullName>
    </recommendedName>
</protein>
<dbReference type="InterPro" id="IPR011993">
    <property type="entry name" value="PH-like_dom_sf"/>
</dbReference>
<accession>A0ABD0NLM8</accession>
<reference evidence="4 5" key="1">
    <citation type="submission" date="2024-05" db="EMBL/GenBank/DDBJ databases">
        <title>Genome sequencing and assembly of Indian major carp, Cirrhinus mrigala (Hamilton, 1822).</title>
        <authorList>
            <person name="Mohindra V."/>
            <person name="Chowdhury L.M."/>
            <person name="Lal K."/>
            <person name="Jena J.K."/>
        </authorList>
    </citation>
    <scope>NUCLEOTIDE SEQUENCE [LARGE SCALE GENOMIC DNA]</scope>
    <source>
        <strain evidence="4">CM1030</strain>
        <tissue evidence="4">Blood</tissue>
    </source>
</reference>
<dbReference type="PANTHER" id="PTHR22692">
    <property type="entry name" value="MYOSIN VII, XV"/>
    <property type="match status" value="1"/>
</dbReference>
<dbReference type="InterPro" id="IPR036028">
    <property type="entry name" value="SH3-like_dom_sf"/>
</dbReference>
<evidence type="ECO:0000256" key="2">
    <source>
        <dbReference type="PROSITE-ProRule" id="PRU00192"/>
    </source>
</evidence>
<comment type="caution">
    <text evidence="4">The sequence shown here is derived from an EMBL/GenBank/DDBJ whole genome shotgun (WGS) entry which is preliminary data.</text>
</comment>
<dbReference type="SMART" id="SM00326">
    <property type="entry name" value="SH3"/>
    <property type="match status" value="1"/>
</dbReference>
<evidence type="ECO:0000313" key="4">
    <source>
        <dbReference type="EMBL" id="KAL0162778.1"/>
    </source>
</evidence>
<feature type="non-terminal residue" evidence="4">
    <location>
        <position position="1"/>
    </location>
</feature>
<keyword evidence="1 2" id="KW-0728">SH3 domain</keyword>
<feature type="non-terminal residue" evidence="4">
    <location>
        <position position="112"/>
    </location>
</feature>
<dbReference type="InterPro" id="IPR051567">
    <property type="entry name" value="Unconventional_Myosin_ATPase"/>
</dbReference>
<evidence type="ECO:0000256" key="1">
    <source>
        <dbReference type="ARBA" id="ARBA00022443"/>
    </source>
</evidence>
<sequence length="112" mass="12616">FTLATIKGDEYTFTSNNAEDIRDLVVTFLEGLRSRSKFVVALVDSHYPAGQDSSFLRFSKGDLIFLDEHTGEQVLNSGWTHGVNDRTKKRGDFPADSVYVLPTITRPQYDIV</sequence>
<keyword evidence="5" id="KW-1185">Reference proteome</keyword>
<dbReference type="SUPFAM" id="SSF50044">
    <property type="entry name" value="SH3-domain"/>
    <property type="match status" value="1"/>
</dbReference>
<evidence type="ECO:0000259" key="3">
    <source>
        <dbReference type="PROSITE" id="PS50002"/>
    </source>
</evidence>
<dbReference type="InterPro" id="IPR001452">
    <property type="entry name" value="SH3_domain"/>
</dbReference>
<dbReference type="AlphaFoldDB" id="A0ABD0NLM8"/>
<gene>
    <name evidence="4" type="ORF">M9458_042174</name>
</gene>
<feature type="domain" description="SH3" evidence="3">
    <location>
        <begin position="34"/>
        <end position="103"/>
    </location>
</feature>
<dbReference type="Pfam" id="PF21998">
    <property type="entry name" value="FERM_C1_MyoVII"/>
    <property type="match status" value="1"/>
</dbReference>
<proteinExistence type="predicted"/>
<evidence type="ECO:0000313" key="5">
    <source>
        <dbReference type="Proteomes" id="UP001529510"/>
    </source>
</evidence>
<dbReference type="InterPro" id="IPR041793">
    <property type="entry name" value="MyoVII_FERM_C1"/>
</dbReference>
<dbReference type="PROSITE" id="PS50002">
    <property type="entry name" value="SH3"/>
    <property type="match status" value="1"/>
</dbReference>